<keyword evidence="8" id="KW-1185">Reference proteome</keyword>
<dbReference type="SUPFAM" id="SSF53474">
    <property type="entry name" value="alpha/beta-Hydrolases"/>
    <property type="match status" value="1"/>
</dbReference>
<dbReference type="EMBL" id="CAJPVJ010006277">
    <property type="protein sequence ID" value="CAG2170297.1"/>
    <property type="molecule type" value="Genomic_DNA"/>
</dbReference>
<gene>
    <name evidence="7" type="ORF">ONB1V03_LOCUS9768</name>
</gene>
<keyword evidence="4" id="KW-0325">Glycoprotein</keyword>
<dbReference type="Pfam" id="PF00135">
    <property type="entry name" value="COesterase"/>
    <property type="match status" value="1"/>
</dbReference>
<evidence type="ECO:0000259" key="6">
    <source>
        <dbReference type="Pfam" id="PF00135"/>
    </source>
</evidence>
<evidence type="ECO:0000256" key="4">
    <source>
        <dbReference type="ARBA" id="ARBA00023180"/>
    </source>
</evidence>
<evidence type="ECO:0000313" key="8">
    <source>
        <dbReference type="Proteomes" id="UP000728032"/>
    </source>
</evidence>
<dbReference type="EMBL" id="OC921102">
    <property type="protein sequence ID" value="CAD7653110.1"/>
    <property type="molecule type" value="Genomic_DNA"/>
</dbReference>
<dbReference type="InterPro" id="IPR029058">
    <property type="entry name" value="AB_hydrolase_fold"/>
</dbReference>
<dbReference type="PROSITE" id="PS00122">
    <property type="entry name" value="CARBOXYLESTERASE_B_1"/>
    <property type="match status" value="1"/>
</dbReference>
<dbReference type="GO" id="GO:0019695">
    <property type="term" value="P:choline metabolic process"/>
    <property type="evidence" value="ECO:0007669"/>
    <property type="project" value="TreeGrafter"/>
</dbReference>
<proteinExistence type="inferred from homology"/>
<dbReference type="InterPro" id="IPR002018">
    <property type="entry name" value="CarbesteraseB"/>
</dbReference>
<organism evidence="7">
    <name type="scientific">Oppiella nova</name>
    <dbReference type="NCBI Taxonomy" id="334625"/>
    <lineage>
        <taxon>Eukaryota</taxon>
        <taxon>Metazoa</taxon>
        <taxon>Ecdysozoa</taxon>
        <taxon>Arthropoda</taxon>
        <taxon>Chelicerata</taxon>
        <taxon>Arachnida</taxon>
        <taxon>Acari</taxon>
        <taxon>Acariformes</taxon>
        <taxon>Sarcoptiformes</taxon>
        <taxon>Oribatida</taxon>
        <taxon>Brachypylina</taxon>
        <taxon>Oppioidea</taxon>
        <taxon>Oppiidae</taxon>
        <taxon>Oppiella</taxon>
    </lineage>
</organism>
<dbReference type="Gene3D" id="3.40.50.1820">
    <property type="entry name" value="alpha/beta hydrolase"/>
    <property type="match status" value="1"/>
</dbReference>
<dbReference type="OrthoDB" id="408631at2759"/>
<comment type="similarity">
    <text evidence="1 5">Belongs to the type-B carboxylesterase/lipase family.</text>
</comment>
<evidence type="ECO:0000256" key="2">
    <source>
        <dbReference type="ARBA" id="ARBA00022487"/>
    </source>
</evidence>
<dbReference type="GO" id="GO:0005615">
    <property type="term" value="C:extracellular space"/>
    <property type="evidence" value="ECO:0007669"/>
    <property type="project" value="TreeGrafter"/>
</dbReference>
<evidence type="ECO:0000256" key="1">
    <source>
        <dbReference type="ARBA" id="ARBA00005964"/>
    </source>
</evidence>
<dbReference type="AlphaFoldDB" id="A0A7R9M433"/>
<keyword evidence="3 5" id="KW-0378">Hydrolase</keyword>
<dbReference type="InterPro" id="IPR019826">
    <property type="entry name" value="Carboxylesterase_B_AS"/>
</dbReference>
<dbReference type="InterPro" id="IPR050654">
    <property type="entry name" value="AChE-related_enzymes"/>
</dbReference>
<feature type="domain" description="Carboxylesterase type B" evidence="6">
    <location>
        <begin position="48"/>
        <end position="486"/>
    </location>
</feature>
<keyword evidence="5" id="KW-0732">Signal</keyword>
<dbReference type="GO" id="GO:0003990">
    <property type="term" value="F:acetylcholinesterase activity"/>
    <property type="evidence" value="ECO:0007669"/>
    <property type="project" value="TreeGrafter"/>
</dbReference>
<feature type="chain" id="PRO_5035952813" description="Carboxylic ester hydrolase" evidence="5">
    <location>
        <begin position="25"/>
        <end position="487"/>
    </location>
</feature>
<dbReference type="GO" id="GO:0006581">
    <property type="term" value="P:acetylcholine catabolic process"/>
    <property type="evidence" value="ECO:0007669"/>
    <property type="project" value="TreeGrafter"/>
</dbReference>
<accession>A0A7R9M433</accession>
<evidence type="ECO:0000313" key="7">
    <source>
        <dbReference type="EMBL" id="CAD7653110.1"/>
    </source>
</evidence>
<name>A0A7R9M433_9ACAR</name>
<keyword evidence="2" id="KW-0719">Serine esterase</keyword>
<dbReference type="Proteomes" id="UP000728032">
    <property type="component" value="Unassembled WGS sequence"/>
</dbReference>
<dbReference type="PANTHER" id="PTHR43918">
    <property type="entry name" value="ACETYLCHOLINESTERASE"/>
    <property type="match status" value="1"/>
</dbReference>
<feature type="signal peptide" evidence="5">
    <location>
        <begin position="1"/>
        <end position="24"/>
    </location>
</feature>
<protein>
    <recommendedName>
        <fullName evidence="5">Carboxylic ester hydrolase</fullName>
        <ecNumber evidence="5">3.1.1.-</ecNumber>
    </recommendedName>
</protein>
<dbReference type="GO" id="GO:0005886">
    <property type="term" value="C:plasma membrane"/>
    <property type="evidence" value="ECO:0007669"/>
    <property type="project" value="TreeGrafter"/>
</dbReference>
<dbReference type="PANTHER" id="PTHR43918:SF4">
    <property type="entry name" value="CARBOXYLIC ESTER HYDROLASE"/>
    <property type="match status" value="1"/>
</dbReference>
<reference evidence="7" key="1">
    <citation type="submission" date="2020-11" db="EMBL/GenBank/DDBJ databases">
        <authorList>
            <person name="Tran Van P."/>
        </authorList>
    </citation>
    <scope>NUCLEOTIDE SEQUENCE</scope>
</reference>
<sequence length="487" mass="54196">MFDLNISLVFIFSVIVLNASQCGAKSDDRSSVQIGDNEYIGSEKVVLDKTVHVFTGIPYAEPPLQELRFKKPLPVTRNGVFESNEWPKACPQIDTNVPQSEDCLKLNVWTTDLSASKPVMVWFHGGGFQYGSGHNGEVLAVAGDVVVVTLNYRLGALGFLYGDRDDAPGNMGLWDQVLALEWVNDNIRYFGGNQQQITLFGFSAGSRSISLHLLSEHSRQLFRNAIMMSGSALSLLTNSDKSYVHNIYLKLAKHVGCSAGDTGFTDDVMTCLRGVPHEKLVSAQHSAEVLDSNFAFFPNYIFGDPFMREGPLDMVDHKETKKKINLLLGTTEDEGSWIWNKINENKALTHLTKTEAIEELESIFNGLKVDPKIDGQSVAKFYMNKIPDTNPDVFMKTVGIAVGDFFITCPALKFADIIYRADPKHNKVYGYYWTSKGRSCDEWAGACHGSDVGPALGYPFRSTKSSDLQRDVSMNFMKTIAYFAKYK</sequence>
<evidence type="ECO:0000256" key="3">
    <source>
        <dbReference type="ARBA" id="ARBA00022801"/>
    </source>
</evidence>
<evidence type="ECO:0000256" key="5">
    <source>
        <dbReference type="RuleBase" id="RU361235"/>
    </source>
</evidence>
<dbReference type="EC" id="3.1.1.-" evidence="5"/>